<keyword evidence="2" id="KW-1185">Reference proteome</keyword>
<organism evidence="1 2">
    <name type="scientific">Ascobolus immersus RN42</name>
    <dbReference type="NCBI Taxonomy" id="1160509"/>
    <lineage>
        <taxon>Eukaryota</taxon>
        <taxon>Fungi</taxon>
        <taxon>Dikarya</taxon>
        <taxon>Ascomycota</taxon>
        <taxon>Pezizomycotina</taxon>
        <taxon>Pezizomycetes</taxon>
        <taxon>Pezizales</taxon>
        <taxon>Ascobolaceae</taxon>
        <taxon>Ascobolus</taxon>
    </lineage>
</organism>
<reference evidence="1 2" key="1">
    <citation type="journal article" date="2018" name="Nat. Ecol. Evol.">
        <title>Pezizomycetes genomes reveal the molecular basis of ectomycorrhizal truffle lifestyle.</title>
        <authorList>
            <person name="Murat C."/>
            <person name="Payen T."/>
            <person name="Noel B."/>
            <person name="Kuo A."/>
            <person name="Morin E."/>
            <person name="Chen J."/>
            <person name="Kohler A."/>
            <person name="Krizsan K."/>
            <person name="Balestrini R."/>
            <person name="Da Silva C."/>
            <person name="Montanini B."/>
            <person name="Hainaut M."/>
            <person name="Levati E."/>
            <person name="Barry K.W."/>
            <person name="Belfiori B."/>
            <person name="Cichocki N."/>
            <person name="Clum A."/>
            <person name="Dockter R.B."/>
            <person name="Fauchery L."/>
            <person name="Guy J."/>
            <person name="Iotti M."/>
            <person name="Le Tacon F."/>
            <person name="Lindquist E.A."/>
            <person name="Lipzen A."/>
            <person name="Malagnac F."/>
            <person name="Mello A."/>
            <person name="Molinier V."/>
            <person name="Miyauchi S."/>
            <person name="Poulain J."/>
            <person name="Riccioni C."/>
            <person name="Rubini A."/>
            <person name="Sitrit Y."/>
            <person name="Splivallo R."/>
            <person name="Traeger S."/>
            <person name="Wang M."/>
            <person name="Zifcakova L."/>
            <person name="Wipf D."/>
            <person name="Zambonelli A."/>
            <person name="Paolocci F."/>
            <person name="Nowrousian M."/>
            <person name="Ottonello S."/>
            <person name="Baldrian P."/>
            <person name="Spatafora J.W."/>
            <person name="Henrissat B."/>
            <person name="Nagy L.G."/>
            <person name="Aury J.M."/>
            <person name="Wincker P."/>
            <person name="Grigoriev I.V."/>
            <person name="Bonfante P."/>
            <person name="Martin F.M."/>
        </authorList>
    </citation>
    <scope>NUCLEOTIDE SEQUENCE [LARGE SCALE GENOMIC DNA]</scope>
    <source>
        <strain evidence="1 2">RN42</strain>
    </source>
</reference>
<evidence type="ECO:0000313" key="1">
    <source>
        <dbReference type="EMBL" id="RPA87923.1"/>
    </source>
</evidence>
<dbReference type="Proteomes" id="UP000275078">
    <property type="component" value="Unassembled WGS sequence"/>
</dbReference>
<sequence length="174" mass="19371">MWSKGDVSEHHIGKEICRLSYKIFGRLERHSEHYLEVQFPCTSSAQHLQGSRHGLPPVDPPEVAVFTTCRPDIGQQVLTNITNRFCHPSSSPSNITAQVQIVRYTVILGFAKKQAVSRSAVGLRIKGDVAEYCIEKETRRLFYNHGDVARGGSDDIESAIIISTAVRGPQLSLR</sequence>
<name>A0A3N4IP21_ASCIM</name>
<dbReference type="AlphaFoldDB" id="A0A3N4IP21"/>
<gene>
    <name evidence="1" type="ORF">BJ508DRAFT_300298</name>
</gene>
<accession>A0A3N4IP21</accession>
<proteinExistence type="predicted"/>
<evidence type="ECO:0000313" key="2">
    <source>
        <dbReference type="Proteomes" id="UP000275078"/>
    </source>
</evidence>
<dbReference type="EMBL" id="ML119645">
    <property type="protein sequence ID" value="RPA87923.1"/>
    <property type="molecule type" value="Genomic_DNA"/>
</dbReference>
<protein>
    <submittedName>
        <fullName evidence="1">Uncharacterized protein</fullName>
    </submittedName>
</protein>